<proteinExistence type="predicted"/>
<protein>
    <submittedName>
        <fullName evidence="1">Uncharacterized protein</fullName>
    </submittedName>
</protein>
<evidence type="ECO:0000313" key="1">
    <source>
        <dbReference type="EMBL" id="JAC62457.1"/>
    </source>
</evidence>
<dbReference type="AlphaFoldDB" id="A0A061QP62"/>
<accession>A0A061QP62</accession>
<name>A0A061QP62_9CHLO</name>
<organism evidence="1">
    <name type="scientific">Tetraselmis sp. GSL018</name>
    <dbReference type="NCBI Taxonomy" id="582737"/>
    <lineage>
        <taxon>Eukaryota</taxon>
        <taxon>Viridiplantae</taxon>
        <taxon>Chlorophyta</taxon>
        <taxon>core chlorophytes</taxon>
        <taxon>Chlorodendrophyceae</taxon>
        <taxon>Chlorodendrales</taxon>
        <taxon>Chlorodendraceae</taxon>
        <taxon>Tetraselmis</taxon>
    </lineage>
</organism>
<gene>
    <name evidence="1" type="ORF">TSPGSL018_23301</name>
</gene>
<sequence length="56" mass="6705">MNDMRALVWQQQFLEANKYRDYMSQECFKNTRNMLSAVELRLITLFQHVNSGYCPA</sequence>
<dbReference type="EMBL" id="GBEZ01024539">
    <property type="protein sequence ID" value="JAC62457.1"/>
    <property type="molecule type" value="Transcribed_RNA"/>
</dbReference>
<reference evidence="1" key="1">
    <citation type="submission" date="2014-05" db="EMBL/GenBank/DDBJ databases">
        <title>The transcriptome of the halophilic microalga Tetraselmis sp. GSL018 isolated from the Great Salt Lake, Utah.</title>
        <authorList>
            <person name="Jinkerson R.E."/>
            <person name="D'Adamo S."/>
            <person name="Posewitz M.C."/>
        </authorList>
    </citation>
    <scope>NUCLEOTIDE SEQUENCE</scope>
    <source>
        <strain evidence="1">GSL018</strain>
    </source>
</reference>